<dbReference type="PANTHER" id="PTHR48207">
    <property type="entry name" value="SUCCINATE--HYDROXYMETHYLGLUTARATE COA-TRANSFERASE"/>
    <property type="match status" value="1"/>
</dbReference>
<dbReference type="InterPro" id="IPR044855">
    <property type="entry name" value="CoA-Trfase_III_dom3_sf"/>
</dbReference>
<comment type="caution">
    <text evidence="2">The sequence shown here is derived from an EMBL/GenBank/DDBJ whole genome shotgun (WGS) entry which is preliminary data.</text>
</comment>
<evidence type="ECO:0000256" key="1">
    <source>
        <dbReference type="ARBA" id="ARBA00022679"/>
    </source>
</evidence>
<sequence>MLPLSSFRIIDLSRALAGPLCTALLADLGADIIKVESGRGGDPARAWPPFEAEHSLYFDSVNRNKRSIALDLYSPAGTAILDRLIAGADALVENFKPGTLDAMGYTEARLRQLNPRLVVASVTGYGTTGPLSDRPGLDQVIQAVSGITSVTGPAGSSGYRVGLPIVDLTSGMTAAIGLLAALLGRERQATPTGSGEQGGSVDRVATSLYETALSLSVFQGQAALTNGTIPQPQGNDHPSITPYGVFDTLTEPIVVAVTTASHWRSFCTALGSEELFADPRFESSRGRTEHRESLNVRITELLAARGAAEWIAALNDVGIPCGAIQDYQQVLAHPQTAALGMIRDTVRGDGSELKLLRGPLTLDGEPTGVHRPPPGFGEHGVEVLRELGLAESVVTQLIADAVLVGVPATPGAQ</sequence>
<protein>
    <submittedName>
        <fullName evidence="2">CoA-transferase</fullName>
    </submittedName>
</protein>
<dbReference type="Proteomes" id="UP000032120">
    <property type="component" value="Unassembled WGS sequence"/>
</dbReference>
<accession>A0A0D0H4I4</accession>
<organism evidence="2 3">
    <name type="scientific">Leucobacter komagatae</name>
    <dbReference type="NCBI Taxonomy" id="55969"/>
    <lineage>
        <taxon>Bacteria</taxon>
        <taxon>Bacillati</taxon>
        <taxon>Actinomycetota</taxon>
        <taxon>Actinomycetes</taxon>
        <taxon>Micrococcales</taxon>
        <taxon>Microbacteriaceae</taxon>
        <taxon>Leucobacter</taxon>
    </lineage>
</organism>
<dbReference type="InterPro" id="IPR003673">
    <property type="entry name" value="CoA-Trfase_fam_III"/>
</dbReference>
<evidence type="ECO:0000313" key="2">
    <source>
        <dbReference type="EMBL" id="KIP52010.1"/>
    </source>
</evidence>
<dbReference type="PANTHER" id="PTHR48207:SF3">
    <property type="entry name" value="SUCCINATE--HYDROXYMETHYLGLUTARATE COA-TRANSFERASE"/>
    <property type="match status" value="1"/>
</dbReference>
<dbReference type="Pfam" id="PF02515">
    <property type="entry name" value="CoA_transf_3"/>
    <property type="match status" value="1"/>
</dbReference>
<dbReference type="InterPro" id="IPR023606">
    <property type="entry name" value="CoA-Trfase_III_dom_1_sf"/>
</dbReference>
<dbReference type="RefSeq" id="WP_042544660.1">
    <property type="nucleotide sequence ID" value="NZ_JXSQ01000017.1"/>
</dbReference>
<dbReference type="Gene3D" id="3.30.1540.10">
    <property type="entry name" value="formyl-coa transferase, domain 3"/>
    <property type="match status" value="1"/>
</dbReference>
<reference evidence="2 3" key="1">
    <citation type="submission" date="2015-01" db="EMBL/GenBank/DDBJ databases">
        <title>Draft genome sequence of Leucobacter komagatae strain VKM ST2845.</title>
        <authorList>
            <person name="Karlyshev A.V."/>
            <person name="Kudryashova E.B."/>
        </authorList>
    </citation>
    <scope>NUCLEOTIDE SEQUENCE [LARGE SCALE GENOMIC DNA]</scope>
    <source>
        <strain evidence="2 3">VKM ST2845</strain>
    </source>
</reference>
<dbReference type="EMBL" id="JXSQ01000017">
    <property type="protein sequence ID" value="KIP52010.1"/>
    <property type="molecule type" value="Genomic_DNA"/>
</dbReference>
<dbReference type="SUPFAM" id="SSF89796">
    <property type="entry name" value="CoA-transferase family III (CaiB/BaiF)"/>
    <property type="match status" value="1"/>
</dbReference>
<gene>
    <name evidence="2" type="ORF">SD72_11740</name>
</gene>
<dbReference type="OrthoDB" id="9797653at2"/>
<name>A0A0D0H4I4_9MICO</name>
<keyword evidence="1 2" id="KW-0808">Transferase</keyword>
<keyword evidence="3" id="KW-1185">Reference proteome</keyword>
<dbReference type="AlphaFoldDB" id="A0A0D0H4I4"/>
<dbReference type="Gene3D" id="3.40.50.10540">
    <property type="entry name" value="Crotonobetainyl-coa:carnitine coa-transferase, domain 1"/>
    <property type="match status" value="1"/>
</dbReference>
<evidence type="ECO:0000313" key="3">
    <source>
        <dbReference type="Proteomes" id="UP000032120"/>
    </source>
</evidence>
<dbReference type="GO" id="GO:0008410">
    <property type="term" value="F:CoA-transferase activity"/>
    <property type="evidence" value="ECO:0007669"/>
    <property type="project" value="TreeGrafter"/>
</dbReference>
<dbReference type="InterPro" id="IPR050483">
    <property type="entry name" value="CoA-transferase_III_domain"/>
</dbReference>
<proteinExistence type="predicted"/>